<dbReference type="SUPFAM" id="SSF52266">
    <property type="entry name" value="SGNH hydrolase"/>
    <property type="match status" value="1"/>
</dbReference>
<dbReference type="OrthoDB" id="9985286at2759"/>
<dbReference type="AlphaFoldDB" id="A0A816FRE1"/>
<evidence type="ECO:0000313" key="7">
    <source>
        <dbReference type="Proteomes" id="UP000663834"/>
    </source>
</evidence>
<proteinExistence type="predicted"/>
<reference evidence="2" key="1">
    <citation type="submission" date="2021-02" db="EMBL/GenBank/DDBJ databases">
        <authorList>
            <person name="Nowell W R."/>
        </authorList>
    </citation>
    <scope>NUCLEOTIDE SEQUENCE</scope>
</reference>
<dbReference type="EMBL" id="CAJOBJ010209001">
    <property type="protein sequence ID" value="CAF5005453.1"/>
    <property type="molecule type" value="Genomic_DNA"/>
</dbReference>
<organism evidence="2 7">
    <name type="scientific">Rotaria magnacalcarata</name>
    <dbReference type="NCBI Taxonomy" id="392030"/>
    <lineage>
        <taxon>Eukaryota</taxon>
        <taxon>Metazoa</taxon>
        <taxon>Spiralia</taxon>
        <taxon>Gnathifera</taxon>
        <taxon>Rotifera</taxon>
        <taxon>Eurotatoria</taxon>
        <taxon>Bdelloidea</taxon>
        <taxon>Philodinida</taxon>
        <taxon>Philodinidae</taxon>
        <taxon>Rotaria</taxon>
    </lineage>
</organism>
<dbReference type="Proteomes" id="UP000681967">
    <property type="component" value="Unassembled WGS sequence"/>
</dbReference>
<sequence length="299" mass="35374">MDYLPYEKESVLILSDSHGKCLPSDIVTTYHSINTYSISGLRWMNVYDQHLCLFSLLQTDPFYSLLSTTSNVLFLVGTNSARDLPAPEIIHQIDDIFALLYSQFPHLIHGQIIIASCLPCLKPSRRFPSVSLLKNNIDYYNQLLLSSSTRNHFNYFDLHIPIDWLSYDRMHAHHHHRNEFSNLLLNYVNSLPVNQNVYITIRNRSLEAIYRRNKKRHFKLKMFQNNFTLRREVSSFWSYIHLKNFLKYNGIRFGTLSIISKHLLYLRFNNIFNLRSADHALPMDIFDSIHFVQWFGHTR</sequence>
<dbReference type="Proteomes" id="UP000681720">
    <property type="component" value="Unassembled WGS sequence"/>
</dbReference>
<protein>
    <submittedName>
        <fullName evidence="2">Uncharacterized protein</fullName>
    </submittedName>
</protein>
<evidence type="ECO:0000313" key="6">
    <source>
        <dbReference type="EMBL" id="CAF5005453.1"/>
    </source>
</evidence>
<name>A0A816FRE1_9BILA</name>
<dbReference type="EMBL" id="CAJNOV010008867">
    <property type="protein sequence ID" value="CAF1341095.1"/>
    <property type="molecule type" value="Genomic_DNA"/>
</dbReference>
<dbReference type="Proteomes" id="UP000663855">
    <property type="component" value="Unassembled WGS sequence"/>
</dbReference>
<dbReference type="EMBL" id="CAJOBF010004481">
    <property type="protein sequence ID" value="CAF4140328.1"/>
    <property type="molecule type" value="Genomic_DNA"/>
</dbReference>
<dbReference type="EMBL" id="CAJNRG010012448">
    <property type="protein sequence ID" value="CAF2140300.1"/>
    <property type="molecule type" value="Genomic_DNA"/>
</dbReference>
<evidence type="ECO:0000313" key="2">
    <source>
        <dbReference type="EMBL" id="CAF1665144.1"/>
    </source>
</evidence>
<dbReference type="Proteomes" id="UP000663842">
    <property type="component" value="Unassembled WGS sequence"/>
</dbReference>
<gene>
    <name evidence="5" type="ORF">BYL167_LOCUS54680</name>
    <name evidence="1" type="ORF">CJN711_LOCUS18929</name>
    <name evidence="6" type="ORF">GIL414_LOCUS57518</name>
    <name evidence="2" type="ORF">KQP761_LOCUS32926</name>
    <name evidence="4" type="ORF">UXM345_LOCUS24528</name>
    <name evidence="3" type="ORF">XDN619_LOCUS26610</name>
</gene>
<dbReference type="EMBL" id="CAJOBH010195372">
    <property type="protein sequence ID" value="CAF4974228.1"/>
    <property type="molecule type" value="Genomic_DNA"/>
</dbReference>
<comment type="caution">
    <text evidence="2">The sequence shown here is derived from an EMBL/GenBank/DDBJ whole genome shotgun (WGS) entry which is preliminary data.</text>
</comment>
<accession>A0A816FRE1</accession>
<dbReference type="EMBL" id="CAJNOW010018435">
    <property type="protein sequence ID" value="CAF1665144.1"/>
    <property type="molecule type" value="Genomic_DNA"/>
</dbReference>
<evidence type="ECO:0000313" key="1">
    <source>
        <dbReference type="EMBL" id="CAF1341095.1"/>
    </source>
</evidence>
<evidence type="ECO:0000313" key="4">
    <source>
        <dbReference type="EMBL" id="CAF4140328.1"/>
    </source>
</evidence>
<dbReference type="Proteomes" id="UP000663834">
    <property type="component" value="Unassembled WGS sequence"/>
</dbReference>
<dbReference type="Proteomes" id="UP000663887">
    <property type="component" value="Unassembled WGS sequence"/>
</dbReference>
<evidence type="ECO:0000313" key="3">
    <source>
        <dbReference type="EMBL" id="CAF2140300.1"/>
    </source>
</evidence>
<evidence type="ECO:0000313" key="5">
    <source>
        <dbReference type="EMBL" id="CAF4974228.1"/>
    </source>
</evidence>